<dbReference type="Pfam" id="PF00440">
    <property type="entry name" value="TetR_N"/>
    <property type="match status" value="1"/>
</dbReference>
<dbReference type="RefSeq" id="WP_246334404.1">
    <property type="nucleotide sequence ID" value="NZ_BAAAYY010000004.1"/>
</dbReference>
<dbReference type="InterPro" id="IPR009057">
    <property type="entry name" value="Homeodomain-like_sf"/>
</dbReference>
<dbReference type="InterPro" id="IPR050109">
    <property type="entry name" value="HTH-type_TetR-like_transc_reg"/>
</dbReference>
<dbReference type="SUPFAM" id="SSF46689">
    <property type="entry name" value="Homeodomain-like"/>
    <property type="match status" value="1"/>
</dbReference>
<dbReference type="InterPro" id="IPR001647">
    <property type="entry name" value="HTH_TetR"/>
</dbReference>
<dbReference type="AlphaFoldDB" id="A0A852U2U3"/>
<accession>A0A852U2U3</accession>
<evidence type="ECO:0000313" key="6">
    <source>
        <dbReference type="Proteomes" id="UP000589036"/>
    </source>
</evidence>
<comment type="caution">
    <text evidence="5">The sequence shown here is derived from an EMBL/GenBank/DDBJ whole genome shotgun (WGS) entry which is preliminary data.</text>
</comment>
<gene>
    <name evidence="5" type="ORF">HDA32_003584</name>
</gene>
<dbReference type="PANTHER" id="PTHR30055">
    <property type="entry name" value="HTH-TYPE TRANSCRIPTIONAL REGULATOR RUTR"/>
    <property type="match status" value="1"/>
</dbReference>
<dbReference type="EMBL" id="JACCCC010000001">
    <property type="protein sequence ID" value="NYE48464.1"/>
    <property type="molecule type" value="Genomic_DNA"/>
</dbReference>
<feature type="region of interest" description="Disordered" evidence="3">
    <location>
        <begin position="1"/>
        <end position="27"/>
    </location>
</feature>
<dbReference type="PROSITE" id="PS50977">
    <property type="entry name" value="HTH_TETR_2"/>
    <property type="match status" value="1"/>
</dbReference>
<evidence type="ECO:0000256" key="3">
    <source>
        <dbReference type="SAM" id="MobiDB-lite"/>
    </source>
</evidence>
<sequence length="212" mass="23298">MMSQRRNVSESELHEEPQAAETPRAANAIPEQRILDAARDLLLAVGMRRMSMADIARRADISRATLYRRWPNVRAVVAALVTREFTTFAAQVSAPAATGRESLVSAVTRLVGELRIHPLLRKVVDVDPEFLIPYLFHRTGATSDAQLELIEDAIRLGQADGSIRSGEPGMLARAVLLTAWSFTLSGPVFVADHAFPALDSELSVLLERYLAP</sequence>
<evidence type="ECO:0000259" key="4">
    <source>
        <dbReference type="PROSITE" id="PS50977"/>
    </source>
</evidence>
<proteinExistence type="predicted"/>
<feature type="DNA-binding region" description="H-T-H motif" evidence="2">
    <location>
        <begin position="51"/>
        <end position="70"/>
    </location>
</feature>
<evidence type="ECO:0000313" key="5">
    <source>
        <dbReference type="EMBL" id="NYE48464.1"/>
    </source>
</evidence>
<protein>
    <submittedName>
        <fullName evidence="5">AcrR family transcriptional regulator</fullName>
    </submittedName>
</protein>
<evidence type="ECO:0000256" key="1">
    <source>
        <dbReference type="ARBA" id="ARBA00023125"/>
    </source>
</evidence>
<reference evidence="5 6" key="1">
    <citation type="submission" date="2020-07" db="EMBL/GenBank/DDBJ databases">
        <title>Sequencing the genomes of 1000 actinobacteria strains.</title>
        <authorList>
            <person name="Klenk H.-P."/>
        </authorList>
    </citation>
    <scope>NUCLEOTIDE SEQUENCE [LARGE SCALE GENOMIC DNA]</scope>
    <source>
        <strain evidence="5 6">CXB654</strain>
    </source>
</reference>
<dbReference type="GO" id="GO:0003700">
    <property type="term" value="F:DNA-binding transcription factor activity"/>
    <property type="evidence" value="ECO:0007669"/>
    <property type="project" value="TreeGrafter"/>
</dbReference>
<dbReference type="PANTHER" id="PTHR30055:SF153">
    <property type="entry name" value="HTH-TYPE TRANSCRIPTIONAL REPRESSOR RV3405C"/>
    <property type="match status" value="1"/>
</dbReference>
<organism evidence="5 6">
    <name type="scientific">Spinactinospora alkalitolerans</name>
    <dbReference type="NCBI Taxonomy" id="687207"/>
    <lineage>
        <taxon>Bacteria</taxon>
        <taxon>Bacillati</taxon>
        <taxon>Actinomycetota</taxon>
        <taxon>Actinomycetes</taxon>
        <taxon>Streptosporangiales</taxon>
        <taxon>Nocardiopsidaceae</taxon>
        <taxon>Spinactinospora</taxon>
    </lineage>
</organism>
<dbReference type="Gene3D" id="1.10.10.60">
    <property type="entry name" value="Homeodomain-like"/>
    <property type="match status" value="1"/>
</dbReference>
<dbReference type="GO" id="GO:0000976">
    <property type="term" value="F:transcription cis-regulatory region binding"/>
    <property type="evidence" value="ECO:0007669"/>
    <property type="project" value="TreeGrafter"/>
</dbReference>
<dbReference type="Proteomes" id="UP000589036">
    <property type="component" value="Unassembled WGS sequence"/>
</dbReference>
<dbReference type="Gene3D" id="1.10.357.10">
    <property type="entry name" value="Tetracycline Repressor, domain 2"/>
    <property type="match status" value="1"/>
</dbReference>
<feature type="domain" description="HTH tetR-type" evidence="4">
    <location>
        <begin position="28"/>
        <end position="88"/>
    </location>
</feature>
<keyword evidence="1 2" id="KW-0238">DNA-binding</keyword>
<dbReference type="PRINTS" id="PR00455">
    <property type="entry name" value="HTHTETR"/>
</dbReference>
<keyword evidence="6" id="KW-1185">Reference proteome</keyword>
<feature type="compositionally biased region" description="Basic and acidic residues" evidence="3">
    <location>
        <begin position="7"/>
        <end position="17"/>
    </location>
</feature>
<name>A0A852U2U3_9ACTN</name>
<evidence type="ECO:0000256" key="2">
    <source>
        <dbReference type="PROSITE-ProRule" id="PRU00335"/>
    </source>
</evidence>